<sequence>MPISDTVTLELDVDYFIEEFSHCFTGECRISMLPILYKISQSITSSSDLGDSLSIILNVMQQRPLKMHRGIVTLYDCYSETISIHDSFGLTDEEKRRGIYASGEGITGKVVETGKAIIARRLHNNPDFLDRTRAHNEKEKKGNLKANTVFLSVPIMRAQKVLGTIGAERVYMNQHLLKQDVELLSMIASMIAPAVELYLIENFDKVRLENENSRLRNALKKKFKPSNIIGNSKPMQEVYRLIEKVANTRATVLILGESGVGKELVAGAIHYNSTNTEGPFIISNCAALPDNLAESELFGHEKGSFTGALMMHKGYFEQADGGTIFLDEVGELSLSIQAKLLRVLQEKTFERVGGSKPVKIDVRIIAATNRNLIEMVEKGTFREDLYYRLNVFPITVPPLRERGSDVIALADHFVTAFSKENNKEIKRISTPALNMLVSYHWPGNVRELENILERAVILSDDDVIHSYDLPPSLQTSKETGTAFGITLEEKIRAVEYEMIVESLKNNNGRMGKAAEELGLTRRMLGVRMERHNINYKTFRIAGSTDCDDD</sequence>
<protein>
    <submittedName>
        <fullName evidence="8">Nif-specific regulatory protein</fullName>
    </submittedName>
</protein>
<gene>
    <name evidence="8" type="ORF">FHR87_002026</name>
</gene>
<dbReference type="InterPro" id="IPR027417">
    <property type="entry name" value="P-loop_NTPase"/>
</dbReference>
<dbReference type="InterPro" id="IPR058031">
    <property type="entry name" value="AAA_lid_NorR"/>
</dbReference>
<dbReference type="PANTHER" id="PTHR32071:SF57">
    <property type="entry name" value="C4-DICARBOXYLATE TRANSPORT TRANSCRIPTIONAL REGULATORY PROTEIN DCTD"/>
    <property type="match status" value="1"/>
</dbReference>
<dbReference type="Proteomes" id="UP000549250">
    <property type="component" value="Unassembled WGS sequence"/>
</dbReference>
<dbReference type="SUPFAM" id="SSF55781">
    <property type="entry name" value="GAF domain-like"/>
    <property type="match status" value="1"/>
</dbReference>
<keyword evidence="6" id="KW-0804">Transcription</keyword>
<dbReference type="PROSITE" id="PS00676">
    <property type="entry name" value="SIGMA54_INTERACT_2"/>
    <property type="match status" value="1"/>
</dbReference>
<dbReference type="PROSITE" id="PS50045">
    <property type="entry name" value="SIGMA54_INTERACT_4"/>
    <property type="match status" value="1"/>
</dbReference>
<evidence type="ECO:0000256" key="4">
    <source>
        <dbReference type="ARBA" id="ARBA00023125"/>
    </source>
</evidence>
<dbReference type="PRINTS" id="PR01590">
    <property type="entry name" value="HTHFIS"/>
</dbReference>
<name>A0A839T4G3_AZOMA</name>
<dbReference type="Gene3D" id="3.30.450.40">
    <property type="match status" value="1"/>
</dbReference>
<evidence type="ECO:0000256" key="1">
    <source>
        <dbReference type="ARBA" id="ARBA00022741"/>
    </source>
</evidence>
<keyword evidence="2" id="KW-0067">ATP-binding</keyword>
<dbReference type="Pfam" id="PF00158">
    <property type="entry name" value="Sigma54_activat"/>
    <property type="match status" value="1"/>
</dbReference>
<dbReference type="Pfam" id="PF25601">
    <property type="entry name" value="AAA_lid_14"/>
    <property type="match status" value="1"/>
</dbReference>
<dbReference type="EMBL" id="JACHXI010000008">
    <property type="protein sequence ID" value="MBB3103630.1"/>
    <property type="molecule type" value="Genomic_DNA"/>
</dbReference>
<dbReference type="SMART" id="SM00382">
    <property type="entry name" value="AAA"/>
    <property type="match status" value="1"/>
</dbReference>
<dbReference type="InterPro" id="IPR003593">
    <property type="entry name" value="AAA+_ATPase"/>
</dbReference>
<keyword evidence="3" id="KW-0805">Transcription regulation</keyword>
<dbReference type="GO" id="GO:0043565">
    <property type="term" value="F:sequence-specific DNA binding"/>
    <property type="evidence" value="ECO:0007669"/>
    <property type="project" value="InterPro"/>
</dbReference>
<dbReference type="SUPFAM" id="SSF52540">
    <property type="entry name" value="P-loop containing nucleoside triphosphate hydrolases"/>
    <property type="match status" value="1"/>
</dbReference>
<dbReference type="Pfam" id="PF02954">
    <property type="entry name" value="HTH_8"/>
    <property type="match status" value="1"/>
</dbReference>
<evidence type="ECO:0000256" key="2">
    <source>
        <dbReference type="ARBA" id="ARBA00022840"/>
    </source>
</evidence>
<dbReference type="AlphaFoldDB" id="A0A839T4G3"/>
<keyword evidence="5" id="KW-0010">Activator</keyword>
<dbReference type="FunFam" id="3.40.50.300:FF:000006">
    <property type="entry name" value="DNA-binding transcriptional regulator NtrC"/>
    <property type="match status" value="1"/>
</dbReference>
<dbReference type="GO" id="GO:0006355">
    <property type="term" value="P:regulation of DNA-templated transcription"/>
    <property type="evidence" value="ECO:0007669"/>
    <property type="project" value="InterPro"/>
</dbReference>
<dbReference type="InterPro" id="IPR002078">
    <property type="entry name" value="Sigma_54_int"/>
</dbReference>
<dbReference type="GO" id="GO:0005524">
    <property type="term" value="F:ATP binding"/>
    <property type="evidence" value="ECO:0007669"/>
    <property type="project" value="UniProtKB-KW"/>
</dbReference>
<keyword evidence="1" id="KW-0547">Nucleotide-binding</keyword>
<comment type="caution">
    <text evidence="8">The sequence shown here is derived from an EMBL/GenBank/DDBJ whole genome shotgun (WGS) entry which is preliminary data.</text>
</comment>
<proteinExistence type="predicted"/>
<dbReference type="SUPFAM" id="SSF46689">
    <property type="entry name" value="Homeodomain-like"/>
    <property type="match status" value="1"/>
</dbReference>
<evidence type="ECO:0000256" key="6">
    <source>
        <dbReference type="ARBA" id="ARBA00023163"/>
    </source>
</evidence>
<dbReference type="Gene3D" id="3.40.50.300">
    <property type="entry name" value="P-loop containing nucleotide triphosphate hydrolases"/>
    <property type="match status" value="1"/>
</dbReference>
<dbReference type="PROSITE" id="PS00675">
    <property type="entry name" value="SIGMA54_INTERACT_1"/>
    <property type="match status" value="1"/>
</dbReference>
<dbReference type="InterPro" id="IPR029016">
    <property type="entry name" value="GAF-like_dom_sf"/>
</dbReference>
<dbReference type="InterPro" id="IPR003018">
    <property type="entry name" value="GAF"/>
</dbReference>
<evidence type="ECO:0000259" key="7">
    <source>
        <dbReference type="PROSITE" id="PS50045"/>
    </source>
</evidence>
<dbReference type="FunFam" id="1.10.8.60:FF:000014">
    <property type="entry name" value="DNA-binding transcriptional regulator NtrC"/>
    <property type="match status" value="1"/>
</dbReference>
<dbReference type="SMART" id="SM00065">
    <property type="entry name" value="GAF"/>
    <property type="match status" value="1"/>
</dbReference>
<dbReference type="InterPro" id="IPR009057">
    <property type="entry name" value="Homeodomain-like_sf"/>
</dbReference>
<keyword evidence="9" id="KW-1185">Reference proteome</keyword>
<dbReference type="Pfam" id="PF01590">
    <property type="entry name" value="GAF"/>
    <property type="match status" value="1"/>
</dbReference>
<evidence type="ECO:0000256" key="5">
    <source>
        <dbReference type="ARBA" id="ARBA00023159"/>
    </source>
</evidence>
<dbReference type="InterPro" id="IPR025662">
    <property type="entry name" value="Sigma_54_int_dom_ATP-bd_1"/>
</dbReference>
<dbReference type="InterPro" id="IPR002197">
    <property type="entry name" value="HTH_Fis"/>
</dbReference>
<dbReference type="Gene3D" id="1.10.10.60">
    <property type="entry name" value="Homeodomain-like"/>
    <property type="match status" value="1"/>
</dbReference>
<evidence type="ECO:0000313" key="8">
    <source>
        <dbReference type="EMBL" id="MBB3103630.1"/>
    </source>
</evidence>
<dbReference type="InterPro" id="IPR025943">
    <property type="entry name" value="Sigma_54_int_dom_ATP-bd_2"/>
</dbReference>
<evidence type="ECO:0000313" key="9">
    <source>
        <dbReference type="Proteomes" id="UP000549250"/>
    </source>
</evidence>
<evidence type="ECO:0000256" key="3">
    <source>
        <dbReference type="ARBA" id="ARBA00023015"/>
    </source>
</evidence>
<dbReference type="CDD" id="cd00009">
    <property type="entry name" value="AAA"/>
    <property type="match status" value="1"/>
</dbReference>
<organism evidence="8 9">
    <name type="scientific">Azomonas macrocytogenes</name>
    <name type="common">Azotobacter macrocytogenes</name>
    <dbReference type="NCBI Taxonomy" id="69962"/>
    <lineage>
        <taxon>Bacteria</taxon>
        <taxon>Pseudomonadati</taxon>
        <taxon>Pseudomonadota</taxon>
        <taxon>Gammaproteobacteria</taxon>
        <taxon>Pseudomonadales</taxon>
        <taxon>Pseudomonadaceae</taxon>
        <taxon>Azomonas</taxon>
    </lineage>
</organism>
<dbReference type="Gene3D" id="1.10.8.60">
    <property type="match status" value="1"/>
</dbReference>
<keyword evidence="4" id="KW-0238">DNA-binding</keyword>
<accession>A0A839T4G3</accession>
<dbReference type="PROSITE" id="PS00688">
    <property type="entry name" value="SIGMA54_INTERACT_3"/>
    <property type="match status" value="1"/>
</dbReference>
<dbReference type="InterPro" id="IPR025944">
    <property type="entry name" value="Sigma_54_int_dom_CS"/>
</dbReference>
<dbReference type="PANTHER" id="PTHR32071">
    <property type="entry name" value="TRANSCRIPTIONAL REGULATORY PROTEIN"/>
    <property type="match status" value="1"/>
</dbReference>
<feature type="domain" description="Sigma-54 factor interaction" evidence="7">
    <location>
        <begin position="228"/>
        <end position="457"/>
    </location>
</feature>
<dbReference type="RefSeq" id="WP_221189797.1">
    <property type="nucleotide sequence ID" value="NZ_JACHXI010000008.1"/>
</dbReference>
<reference evidence="8 9" key="1">
    <citation type="submission" date="2020-08" db="EMBL/GenBank/DDBJ databases">
        <title>Genomic Encyclopedia of Type Strains, Phase III (KMG-III): the genomes of soil and plant-associated and newly described type strains.</title>
        <authorList>
            <person name="Whitman W."/>
        </authorList>
    </citation>
    <scope>NUCLEOTIDE SEQUENCE [LARGE SCALE GENOMIC DNA]</scope>
    <source>
        <strain evidence="8 9">CECT 4462</strain>
    </source>
</reference>